<name>L2GXE8_VAVCU</name>
<dbReference type="InterPro" id="IPR011332">
    <property type="entry name" value="Ribosomal_zn-bd"/>
</dbReference>
<dbReference type="AlphaFoldDB" id="L2GXE8"/>
<dbReference type="EMBL" id="GL877408">
    <property type="protein sequence ID" value="ELA48027.1"/>
    <property type="molecule type" value="Genomic_DNA"/>
</dbReference>
<evidence type="ECO:0000256" key="2">
    <source>
        <dbReference type="ARBA" id="ARBA00023274"/>
    </source>
</evidence>
<gene>
    <name evidence="4" type="ORF">VCUG_00450</name>
</gene>
<dbReference type="GO" id="GO:1990904">
    <property type="term" value="C:ribonucleoprotein complex"/>
    <property type="evidence" value="ECO:0007669"/>
    <property type="project" value="UniProtKB-KW"/>
</dbReference>
<dbReference type="GeneID" id="19878337"/>
<dbReference type="InterPro" id="IPR038587">
    <property type="entry name" value="Ribosomal_eL40_sf"/>
</dbReference>
<keyword evidence="5" id="KW-1185">Reference proteome</keyword>
<dbReference type="OrthoDB" id="428577at2759"/>
<dbReference type="VEuPathDB" id="MicrosporidiaDB:VCUG_00450"/>
<dbReference type="GO" id="GO:0005840">
    <property type="term" value="C:ribosome"/>
    <property type="evidence" value="ECO:0007669"/>
    <property type="project" value="UniProtKB-KW"/>
</dbReference>
<dbReference type="InParanoid" id="L2GXE8"/>
<keyword evidence="1" id="KW-0689">Ribosomal protein</keyword>
<dbReference type="SMART" id="SM01377">
    <property type="entry name" value="Ribosomal_L40e"/>
    <property type="match status" value="1"/>
</dbReference>
<evidence type="ECO:0000256" key="1">
    <source>
        <dbReference type="ARBA" id="ARBA00022980"/>
    </source>
</evidence>
<sequence>MNIIFKKSTKTEVINIPTYNQLVSLAPDSLITTNGAIITPQNFPFVAPFSHVIAEGRLLGGALSEDDRALAAKRLNVQVCRKCYARLSARAEHCRKRACGFSRKLRAKKKIRETSKK</sequence>
<evidence type="ECO:0000259" key="3">
    <source>
        <dbReference type="SMART" id="SM01377"/>
    </source>
</evidence>
<dbReference type="Pfam" id="PF01020">
    <property type="entry name" value="Ribosomal_L40e"/>
    <property type="match status" value="1"/>
</dbReference>
<dbReference type="GO" id="GO:0006412">
    <property type="term" value="P:translation"/>
    <property type="evidence" value="ECO:0007669"/>
    <property type="project" value="InterPro"/>
</dbReference>
<dbReference type="SUPFAM" id="SSF57829">
    <property type="entry name" value="Zn-binding ribosomal proteins"/>
    <property type="match status" value="1"/>
</dbReference>
<keyword evidence="2" id="KW-0687">Ribonucleoprotein</keyword>
<evidence type="ECO:0000313" key="4">
    <source>
        <dbReference type="EMBL" id="ELA48027.1"/>
    </source>
</evidence>
<proteinExistence type="predicted"/>
<dbReference type="HOGENOM" id="CLU_2086611_0_0_1"/>
<dbReference type="InterPro" id="IPR001975">
    <property type="entry name" value="Ribosomal_eL40_dom"/>
</dbReference>
<dbReference type="OMA" id="SARAEHC"/>
<organism evidence="4 5">
    <name type="scientific">Vavraia culicis (isolate floridensis)</name>
    <name type="common">Microsporidian parasite</name>
    <dbReference type="NCBI Taxonomy" id="948595"/>
    <lineage>
        <taxon>Eukaryota</taxon>
        <taxon>Fungi</taxon>
        <taxon>Fungi incertae sedis</taxon>
        <taxon>Microsporidia</taxon>
        <taxon>Pleistophoridae</taxon>
        <taxon>Vavraia</taxon>
    </lineage>
</organism>
<dbReference type="Gene3D" id="4.10.1060.50">
    <property type="match status" value="1"/>
</dbReference>
<accession>L2GXE8</accession>
<feature type="domain" description="Large ribosomal subunit protein eL40" evidence="3">
    <location>
        <begin position="62"/>
        <end position="112"/>
    </location>
</feature>
<evidence type="ECO:0000313" key="5">
    <source>
        <dbReference type="Proteomes" id="UP000011081"/>
    </source>
</evidence>
<protein>
    <recommendedName>
        <fullName evidence="3">Large ribosomal subunit protein eL40 domain-containing protein</fullName>
    </recommendedName>
</protein>
<dbReference type="Proteomes" id="UP000011081">
    <property type="component" value="Unassembled WGS sequence"/>
</dbReference>
<dbReference type="GO" id="GO:0003735">
    <property type="term" value="F:structural constituent of ribosome"/>
    <property type="evidence" value="ECO:0007669"/>
    <property type="project" value="InterPro"/>
</dbReference>
<reference evidence="5" key="1">
    <citation type="submission" date="2011-03" db="EMBL/GenBank/DDBJ databases">
        <title>The genome sequence of Vavraia culicis strain floridensis.</title>
        <authorList>
            <consortium name="The Broad Institute Genome Sequencing Platform"/>
            <person name="Cuomo C."/>
            <person name="Becnel J."/>
            <person name="Sanscrainte N."/>
            <person name="Young S.K."/>
            <person name="Zeng Q."/>
            <person name="Gargeya S."/>
            <person name="Fitzgerald M."/>
            <person name="Haas B."/>
            <person name="Abouelleil A."/>
            <person name="Alvarado L."/>
            <person name="Arachchi H.M."/>
            <person name="Berlin A."/>
            <person name="Chapman S.B."/>
            <person name="Gearin G."/>
            <person name="Goldberg J."/>
            <person name="Griggs A."/>
            <person name="Gujja S."/>
            <person name="Hansen M."/>
            <person name="Heiman D."/>
            <person name="Howarth C."/>
            <person name="Larimer J."/>
            <person name="Lui A."/>
            <person name="MacDonald P.J.P."/>
            <person name="McCowen C."/>
            <person name="Montmayeur A."/>
            <person name="Murphy C."/>
            <person name="Neiman D."/>
            <person name="Pearson M."/>
            <person name="Priest M."/>
            <person name="Roberts A."/>
            <person name="Saif S."/>
            <person name="Shea T."/>
            <person name="Sisk P."/>
            <person name="Stolte C."/>
            <person name="Sykes S."/>
            <person name="Wortman J."/>
            <person name="Nusbaum C."/>
            <person name="Birren B."/>
        </authorList>
    </citation>
    <scope>NUCLEOTIDE SEQUENCE [LARGE SCALE GENOMIC DNA]</scope>
    <source>
        <strain evidence="5">floridensis</strain>
    </source>
</reference>
<dbReference type="RefSeq" id="XP_008073472.1">
    <property type="nucleotide sequence ID" value="XM_008075281.1"/>
</dbReference>
<dbReference type="STRING" id="948595.L2GXE8"/>